<dbReference type="RefSeq" id="WP_264715235.1">
    <property type="nucleotide sequence ID" value="NZ_JAPDNT010000019.1"/>
</dbReference>
<reference evidence="2" key="1">
    <citation type="submission" date="2022-09" db="EMBL/GenBank/DDBJ databases">
        <title>Rhodovastum sp. nov. RN2-1 isolated from soil in Seongnam, South Korea.</title>
        <authorList>
            <person name="Le N.T."/>
        </authorList>
    </citation>
    <scope>NUCLEOTIDE SEQUENCE</scope>
    <source>
        <strain evidence="2">RN2-1</strain>
    </source>
</reference>
<feature type="transmembrane region" description="Helical" evidence="1">
    <location>
        <begin position="25"/>
        <end position="48"/>
    </location>
</feature>
<dbReference type="Proteomes" id="UP001165679">
    <property type="component" value="Unassembled WGS sequence"/>
</dbReference>
<feature type="transmembrane region" description="Helical" evidence="1">
    <location>
        <begin position="331"/>
        <end position="353"/>
    </location>
</feature>
<comment type="caution">
    <text evidence="2">The sequence shown here is derived from an EMBL/GenBank/DDBJ whole genome shotgun (WGS) entry which is preliminary data.</text>
</comment>
<keyword evidence="3" id="KW-1185">Reference proteome</keyword>
<feature type="transmembrane region" description="Helical" evidence="1">
    <location>
        <begin position="184"/>
        <end position="211"/>
    </location>
</feature>
<sequence>MRTNPHATDAASHAMPGLLRQRLRLAVWATGRLLPALLPPLLFIPFVLAPPLNHDVAAVLSFSERWFAGERMYVDLIDVNPPLIYVLNLIPAALEAATGLDGVRCLQLCVVALGLLAWGLALRVRVRASEGLAERAFLDVLPGLFLFGAGYDFGQREHLMAVAALPYVLAAAARQRGRRPRLDVAVAALAAVGFALKPHFLAVPALIELAVLAGRGLAGRRHAVRAVLHDPVPWTMAVVWAAYLLSLPLLFPDYLNVVVPLVWDYYLDLGETTMWSVLLKPRMATVVCLLAPMVWITVRFRLQAEQGLPRMLCLAALGALASAVAQHKGWSYHIVPIELFTCALGAVLTARWLDGLRVVSDRMRAARIAAVLGGLFQLYAISNGELPWNQLTYAQSDVAGLTRLLQQEAEGERVLVLSPGISPVFPALNYAHARLTLRTMNMWLLEGAYRECLPDGRRYREVWEMGRPEFFVYRTVAEDFARAPPAVVVVDTSPGIPWCGEEFDFIAYFTRHQLFAQVWSHYQQAAQWGRYRVFTRKDE</sequence>
<keyword evidence="1" id="KW-1133">Transmembrane helix</keyword>
<feature type="transmembrane region" description="Helical" evidence="1">
    <location>
        <begin position="232"/>
        <end position="251"/>
    </location>
</feature>
<evidence type="ECO:0000313" key="2">
    <source>
        <dbReference type="EMBL" id="MCW3476446.1"/>
    </source>
</evidence>
<organism evidence="2 3">
    <name type="scientific">Limobrevibacterium gyesilva</name>
    <dbReference type="NCBI Taxonomy" id="2991712"/>
    <lineage>
        <taxon>Bacteria</taxon>
        <taxon>Pseudomonadati</taxon>
        <taxon>Pseudomonadota</taxon>
        <taxon>Alphaproteobacteria</taxon>
        <taxon>Acetobacterales</taxon>
        <taxon>Acetobacteraceae</taxon>
        <taxon>Limobrevibacterium</taxon>
    </lineage>
</organism>
<dbReference type="AlphaFoldDB" id="A0AA42CGT8"/>
<feature type="transmembrane region" description="Helical" evidence="1">
    <location>
        <begin position="105"/>
        <end position="124"/>
    </location>
</feature>
<reference evidence="2" key="2">
    <citation type="submission" date="2022-10" db="EMBL/GenBank/DDBJ databases">
        <authorList>
            <person name="Trinh H.N."/>
        </authorList>
    </citation>
    <scope>NUCLEOTIDE SEQUENCE</scope>
    <source>
        <strain evidence="2">RN2-1</strain>
    </source>
</reference>
<keyword evidence="1" id="KW-0812">Transmembrane</keyword>
<evidence type="ECO:0000256" key="1">
    <source>
        <dbReference type="SAM" id="Phobius"/>
    </source>
</evidence>
<dbReference type="EMBL" id="JAPDNT010000019">
    <property type="protein sequence ID" value="MCW3476446.1"/>
    <property type="molecule type" value="Genomic_DNA"/>
</dbReference>
<feature type="transmembrane region" description="Helical" evidence="1">
    <location>
        <begin position="283"/>
        <end position="300"/>
    </location>
</feature>
<gene>
    <name evidence="2" type="ORF">OL599_17935</name>
</gene>
<evidence type="ECO:0000313" key="3">
    <source>
        <dbReference type="Proteomes" id="UP001165679"/>
    </source>
</evidence>
<feature type="transmembrane region" description="Helical" evidence="1">
    <location>
        <begin position="307"/>
        <end position="325"/>
    </location>
</feature>
<keyword evidence="1" id="KW-0472">Membrane</keyword>
<proteinExistence type="predicted"/>
<accession>A0AA42CGT8</accession>
<protein>
    <submittedName>
        <fullName evidence="2">Uncharacterized protein</fullName>
    </submittedName>
</protein>
<name>A0AA42CGT8_9PROT</name>